<organism evidence="3 4">
    <name type="scientific">Bizionia algoritergicola</name>
    <dbReference type="NCBI Taxonomy" id="291187"/>
    <lineage>
        <taxon>Bacteria</taxon>
        <taxon>Pseudomonadati</taxon>
        <taxon>Bacteroidota</taxon>
        <taxon>Flavobacteriia</taxon>
        <taxon>Flavobacteriales</taxon>
        <taxon>Flavobacteriaceae</taxon>
        <taxon>Bizionia</taxon>
    </lineage>
</organism>
<dbReference type="PROSITE" id="PS50846">
    <property type="entry name" value="HMA_2"/>
    <property type="match status" value="1"/>
</dbReference>
<sequence length="69" mass="7601">MIQTYTISGMTCSGCKNSVEDALIKLDAIQDVQVNLESSEASITLKNEIELRTLQEALPKNFTIKPNLS</sequence>
<dbReference type="InterPro" id="IPR006121">
    <property type="entry name" value="HMA_dom"/>
</dbReference>
<dbReference type="SUPFAM" id="SSF55008">
    <property type="entry name" value="HMA, heavy metal-associated domain"/>
    <property type="match status" value="1"/>
</dbReference>
<evidence type="ECO:0000313" key="4">
    <source>
        <dbReference type="Proteomes" id="UP000324358"/>
    </source>
</evidence>
<dbReference type="InterPro" id="IPR036163">
    <property type="entry name" value="HMA_dom_sf"/>
</dbReference>
<dbReference type="RefSeq" id="WP_066248563.1">
    <property type="nucleotide sequence ID" value="NZ_VSKL01000001.1"/>
</dbReference>
<dbReference type="PROSITE" id="PS01047">
    <property type="entry name" value="HMA_1"/>
    <property type="match status" value="1"/>
</dbReference>
<gene>
    <name evidence="3" type="ORF">ES675_05775</name>
</gene>
<reference evidence="3 4" key="1">
    <citation type="submission" date="2019-08" db="EMBL/GenBank/DDBJ databases">
        <title>Genomes of Antarctic Bizionia species.</title>
        <authorList>
            <person name="Bowman J.P."/>
        </authorList>
    </citation>
    <scope>NUCLEOTIDE SEQUENCE [LARGE SCALE GENOMIC DNA]</scope>
    <source>
        <strain evidence="3 4">APA-1</strain>
    </source>
</reference>
<dbReference type="EMBL" id="VSKL01000001">
    <property type="protein sequence ID" value="TYB75628.1"/>
    <property type="molecule type" value="Genomic_DNA"/>
</dbReference>
<dbReference type="InterPro" id="IPR017969">
    <property type="entry name" value="Heavy-metal-associated_CS"/>
</dbReference>
<protein>
    <submittedName>
        <fullName evidence="3">Heavy-metal-associated domain-containing protein</fullName>
    </submittedName>
</protein>
<feature type="domain" description="HMA" evidence="2">
    <location>
        <begin position="1"/>
        <end position="66"/>
    </location>
</feature>
<dbReference type="CDD" id="cd00371">
    <property type="entry name" value="HMA"/>
    <property type="match status" value="1"/>
</dbReference>
<comment type="caution">
    <text evidence="3">The sequence shown here is derived from an EMBL/GenBank/DDBJ whole genome shotgun (WGS) entry which is preliminary data.</text>
</comment>
<dbReference type="Gene3D" id="3.30.70.100">
    <property type="match status" value="1"/>
</dbReference>
<proteinExistence type="predicted"/>
<dbReference type="Proteomes" id="UP000324358">
    <property type="component" value="Unassembled WGS sequence"/>
</dbReference>
<dbReference type="AlphaFoldDB" id="A0A5D0R4N8"/>
<accession>A0A5D0R4N8</accession>
<evidence type="ECO:0000256" key="1">
    <source>
        <dbReference type="ARBA" id="ARBA00022723"/>
    </source>
</evidence>
<dbReference type="Pfam" id="PF00403">
    <property type="entry name" value="HMA"/>
    <property type="match status" value="1"/>
</dbReference>
<evidence type="ECO:0000313" key="3">
    <source>
        <dbReference type="EMBL" id="TYB75628.1"/>
    </source>
</evidence>
<dbReference type="OrthoDB" id="1521937at2"/>
<evidence type="ECO:0000259" key="2">
    <source>
        <dbReference type="PROSITE" id="PS50846"/>
    </source>
</evidence>
<keyword evidence="1" id="KW-0479">Metal-binding</keyword>
<name>A0A5D0R4N8_9FLAO</name>
<dbReference type="GO" id="GO:0046872">
    <property type="term" value="F:metal ion binding"/>
    <property type="evidence" value="ECO:0007669"/>
    <property type="project" value="UniProtKB-KW"/>
</dbReference>
<keyword evidence="4" id="KW-1185">Reference proteome</keyword>